<keyword evidence="1" id="KW-0805">Transcription regulation</keyword>
<evidence type="ECO:0000256" key="3">
    <source>
        <dbReference type="ARBA" id="ARBA00023125"/>
    </source>
</evidence>
<keyword evidence="3" id="KW-0238">DNA-binding</keyword>
<dbReference type="AlphaFoldDB" id="A0A1Z4JH11"/>
<evidence type="ECO:0000256" key="1">
    <source>
        <dbReference type="ARBA" id="ARBA00023015"/>
    </source>
</evidence>
<dbReference type="InterPro" id="IPR007627">
    <property type="entry name" value="RNA_pol_sigma70_r2"/>
</dbReference>
<proteinExistence type="predicted"/>
<evidence type="ECO:0000259" key="5">
    <source>
        <dbReference type="Pfam" id="PF04542"/>
    </source>
</evidence>
<dbReference type="GO" id="GO:0016987">
    <property type="term" value="F:sigma factor activity"/>
    <property type="evidence" value="ECO:0007669"/>
    <property type="project" value="UniProtKB-KW"/>
</dbReference>
<keyword evidence="4" id="KW-0804">Transcription</keyword>
<accession>A0A1Z4JH11</accession>
<dbReference type="InterPro" id="IPR013324">
    <property type="entry name" value="RNA_pol_sigma_r3/r4-like"/>
</dbReference>
<keyword evidence="2" id="KW-0731">Sigma factor</keyword>
<sequence>MNKQRFHELFEAYARLRSTNPNGKAAIHLRNQLVIRNRSLAREIAHRFKDQCPEPYEDLEQIATIGLIKAVEKYDPNRGAAFSSFAVPYIQGEIQHALRDDYGAGPKKPRREIELSSRAKRLVKILEVELDETVLARGLKVSAQKLRNAIEARNLAPVKSLDEVIHEPAEEIPIERDYSWIKQHLAILPEPIQSVVIEHCLRGKSVAQIARKRKVSLVDVQEWLDQGLLKLKQRCELTDGNTNSSP</sequence>
<dbReference type="PANTHER" id="PTHR30385">
    <property type="entry name" value="SIGMA FACTOR F FLAGELLAR"/>
    <property type="match status" value="1"/>
</dbReference>
<dbReference type="SUPFAM" id="SSF88946">
    <property type="entry name" value="Sigma2 domain of RNA polymerase sigma factors"/>
    <property type="match status" value="1"/>
</dbReference>
<dbReference type="InterPro" id="IPR014284">
    <property type="entry name" value="RNA_pol_sigma-70_dom"/>
</dbReference>
<dbReference type="Proteomes" id="UP000217895">
    <property type="component" value="Chromosome"/>
</dbReference>
<organism evidence="6 7">
    <name type="scientific">Leptolyngbya boryana NIES-2135</name>
    <dbReference type="NCBI Taxonomy" id="1973484"/>
    <lineage>
        <taxon>Bacteria</taxon>
        <taxon>Bacillati</taxon>
        <taxon>Cyanobacteriota</taxon>
        <taxon>Cyanophyceae</taxon>
        <taxon>Leptolyngbyales</taxon>
        <taxon>Leptolyngbyaceae</taxon>
        <taxon>Leptolyngbya group</taxon>
        <taxon>Leptolyngbya</taxon>
    </lineage>
</organism>
<feature type="domain" description="RNA polymerase sigma-70 region 2" evidence="5">
    <location>
        <begin position="33"/>
        <end position="100"/>
    </location>
</feature>
<evidence type="ECO:0000256" key="4">
    <source>
        <dbReference type="ARBA" id="ARBA00023163"/>
    </source>
</evidence>
<dbReference type="SUPFAM" id="SSF88659">
    <property type="entry name" value="Sigma3 and sigma4 domains of RNA polymerase sigma factors"/>
    <property type="match status" value="1"/>
</dbReference>
<evidence type="ECO:0000256" key="2">
    <source>
        <dbReference type="ARBA" id="ARBA00023082"/>
    </source>
</evidence>
<dbReference type="GO" id="GO:0006352">
    <property type="term" value="P:DNA-templated transcription initiation"/>
    <property type="evidence" value="ECO:0007669"/>
    <property type="project" value="InterPro"/>
</dbReference>
<dbReference type="Gene3D" id="1.20.120.1810">
    <property type="match status" value="1"/>
</dbReference>
<dbReference type="InterPro" id="IPR013325">
    <property type="entry name" value="RNA_pol_sigma_r2"/>
</dbReference>
<dbReference type="NCBIfam" id="TIGR02937">
    <property type="entry name" value="sigma70-ECF"/>
    <property type="match status" value="1"/>
</dbReference>
<keyword evidence="7" id="KW-1185">Reference proteome</keyword>
<dbReference type="GO" id="GO:0003677">
    <property type="term" value="F:DNA binding"/>
    <property type="evidence" value="ECO:0007669"/>
    <property type="project" value="UniProtKB-KW"/>
</dbReference>
<reference evidence="6 7" key="1">
    <citation type="submission" date="2017-06" db="EMBL/GenBank/DDBJ databases">
        <title>Genome sequencing of cyanobaciteial culture collection at National Institute for Environmental Studies (NIES).</title>
        <authorList>
            <person name="Hirose Y."/>
            <person name="Shimura Y."/>
            <person name="Fujisawa T."/>
            <person name="Nakamura Y."/>
            <person name="Kawachi M."/>
        </authorList>
    </citation>
    <scope>NUCLEOTIDE SEQUENCE [LARGE SCALE GENOMIC DNA]</scope>
    <source>
        <strain evidence="6 7">NIES-2135</strain>
    </source>
</reference>
<evidence type="ECO:0000313" key="6">
    <source>
        <dbReference type="EMBL" id="BAY55807.1"/>
    </source>
</evidence>
<protein>
    <submittedName>
        <fullName evidence="6">RNA polymerase, sigma 28 subunit, FliA/WhiG subfamily protein</fullName>
    </submittedName>
</protein>
<name>A0A1Z4JH11_LEPBY</name>
<evidence type="ECO:0000313" key="7">
    <source>
        <dbReference type="Proteomes" id="UP000217895"/>
    </source>
</evidence>
<gene>
    <name evidence="6" type="ORF">NIES2135_26310</name>
</gene>
<dbReference type="Pfam" id="PF04542">
    <property type="entry name" value="Sigma70_r2"/>
    <property type="match status" value="1"/>
</dbReference>
<dbReference type="EMBL" id="AP018203">
    <property type="protein sequence ID" value="BAY55807.1"/>
    <property type="molecule type" value="Genomic_DNA"/>
</dbReference>